<dbReference type="InterPro" id="IPR023393">
    <property type="entry name" value="START-like_dom_sf"/>
</dbReference>
<keyword evidence="4" id="KW-1185">Reference proteome</keyword>
<accession>A0A1D7UVJ5</accession>
<dbReference type="Proteomes" id="UP000094197">
    <property type="component" value="Chromosome 1"/>
</dbReference>
<dbReference type="KEGG" id="laj:A0128_07000"/>
<protein>
    <recommendedName>
        <fullName evidence="2">Activator of Hsp90 ATPase homologue 1/2-like C-terminal domain-containing protein</fullName>
    </recommendedName>
</protein>
<name>A0A1D7UVJ5_9LEPT</name>
<evidence type="ECO:0000313" key="4">
    <source>
        <dbReference type="Proteomes" id="UP000094197"/>
    </source>
</evidence>
<dbReference type="Gene3D" id="3.30.530.20">
    <property type="match status" value="1"/>
</dbReference>
<evidence type="ECO:0000256" key="1">
    <source>
        <dbReference type="ARBA" id="ARBA00006817"/>
    </source>
</evidence>
<evidence type="ECO:0000313" key="3">
    <source>
        <dbReference type="EMBL" id="AOP33616.1"/>
    </source>
</evidence>
<evidence type="ECO:0000259" key="2">
    <source>
        <dbReference type="Pfam" id="PF08327"/>
    </source>
</evidence>
<dbReference type="AlphaFoldDB" id="A0A1D7UVJ5"/>
<comment type="similarity">
    <text evidence="1">Belongs to the AHA1 family.</text>
</comment>
<organism evidence="3 4">
    <name type="scientific">Leptospira tipperaryensis</name>
    <dbReference type="NCBI Taxonomy" id="2564040"/>
    <lineage>
        <taxon>Bacteria</taxon>
        <taxon>Pseudomonadati</taxon>
        <taxon>Spirochaetota</taxon>
        <taxon>Spirochaetia</taxon>
        <taxon>Leptospirales</taxon>
        <taxon>Leptospiraceae</taxon>
        <taxon>Leptospira</taxon>
    </lineage>
</organism>
<gene>
    <name evidence="3" type="ORF">A0128_07000</name>
</gene>
<dbReference type="InterPro" id="IPR013538">
    <property type="entry name" value="ASHA1/2-like_C"/>
</dbReference>
<sequence>MPHGYTSESSSTIAGSAAAVWEALTNPDLAREYFWGAQVATTWEEGSPITFQGEFKGTRYLEKGTILEFTPERTLRYTHWSDLEGIPDVPENYRTWTFQLHGQGDSVRLSVSEENIPTEPQKLRSGEFWREVLTTIKRIVEPT</sequence>
<dbReference type="EMBL" id="CP015217">
    <property type="protein sequence ID" value="AOP33616.1"/>
    <property type="molecule type" value="Genomic_DNA"/>
</dbReference>
<dbReference type="Pfam" id="PF08327">
    <property type="entry name" value="AHSA1"/>
    <property type="match status" value="1"/>
</dbReference>
<feature type="domain" description="Activator of Hsp90 ATPase homologue 1/2-like C-terminal" evidence="2">
    <location>
        <begin position="16"/>
        <end position="141"/>
    </location>
</feature>
<dbReference type="SUPFAM" id="SSF55961">
    <property type="entry name" value="Bet v1-like"/>
    <property type="match status" value="1"/>
</dbReference>
<proteinExistence type="inferred from homology"/>
<reference evidence="3 4" key="1">
    <citation type="submission" date="2016-04" db="EMBL/GenBank/DDBJ databases">
        <title>Complete genome seqeunce of Leptospira alstonii serovar Room22.</title>
        <authorList>
            <person name="Nally J.E."/>
            <person name="Bayles D.O."/>
            <person name="Hurley D."/>
            <person name="Fanning S."/>
            <person name="McMahon B.J."/>
            <person name="Arent Z."/>
        </authorList>
    </citation>
    <scope>NUCLEOTIDE SEQUENCE [LARGE SCALE GENOMIC DNA]</scope>
    <source>
        <strain evidence="3 4">GWTS #1</strain>
    </source>
</reference>
<dbReference type="RefSeq" id="WP_069606852.1">
    <property type="nucleotide sequence ID" value="NZ_CP015217.1"/>
</dbReference>